<dbReference type="Proteomes" id="UP001497382">
    <property type="component" value="Unassembled WGS sequence"/>
</dbReference>
<dbReference type="InterPro" id="IPR009060">
    <property type="entry name" value="UBA-like_sf"/>
</dbReference>
<dbReference type="InterPro" id="IPR015940">
    <property type="entry name" value="UBA"/>
</dbReference>
<accession>A0AAV1YQ16</accession>
<keyword evidence="2" id="KW-0472">Membrane</keyword>
<keyword evidence="2" id="KW-1133">Transmembrane helix</keyword>
<feature type="transmembrane region" description="Helical" evidence="2">
    <location>
        <begin position="71"/>
        <end position="93"/>
    </location>
</feature>
<feature type="domain" description="UBA" evidence="3">
    <location>
        <begin position="21"/>
        <end position="62"/>
    </location>
</feature>
<protein>
    <recommendedName>
        <fullName evidence="3">UBA domain-containing protein</fullName>
    </recommendedName>
</protein>
<evidence type="ECO:0000256" key="1">
    <source>
        <dbReference type="SAM" id="MobiDB-lite"/>
    </source>
</evidence>
<dbReference type="AlphaFoldDB" id="A0AAV1YQ16"/>
<dbReference type="PROSITE" id="PS50030">
    <property type="entry name" value="UBA"/>
    <property type="match status" value="1"/>
</dbReference>
<evidence type="ECO:0000313" key="5">
    <source>
        <dbReference type="Proteomes" id="UP001497382"/>
    </source>
</evidence>
<sequence>MQEPREDGDGEESQATPTPWKPNEEYLKVLVGMGISRTAAEKALFYTDNRSADLAAAWLFENSEADLETSLAVRIFFFFYLSYLLSICARLCMNI</sequence>
<name>A0AAV1YQ16_9ARAC</name>
<dbReference type="Pfam" id="PF22562">
    <property type="entry name" value="UBA_7"/>
    <property type="match status" value="1"/>
</dbReference>
<dbReference type="SUPFAM" id="SSF46934">
    <property type="entry name" value="UBA-like"/>
    <property type="match status" value="1"/>
</dbReference>
<organism evidence="4 5">
    <name type="scientific">Larinioides sclopetarius</name>
    <dbReference type="NCBI Taxonomy" id="280406"/>
    <lineage>
        <taxon>Eukaryota</taxon>
        <taxon>Metazoa</taxon>
        <taxon>Ecdysozoa</taxon>
        <taxon>Arthropoda</taxon>
        <taxon>Chelicerata</taxon>
        <taxon>Arachnida</taxon>
        <taxon>Araneae</taxon>
        <taxon>Araneomorphae</taxon>
        <taxon>Entelegynae</taxon>
        <taxon>Araneoidea</taxon>
        <taxon>Araneidae</taxon>
        <taxon>Larinioides</taxon>
    </lineage>
</organism>
<proteinExistence type="predicted"/>
<dbReference type="CDD" id="cd14296">
    <property type="entry name" value="UBA1_scUBP14_like"/>
    <property type="match status" value="1"/>
</dbReference>
<dbReference type="Gene3D" id="1.10.8.10">
    <property type="entry name" value="DNA helicase RuvA subunit, C-terminal domain"/>
    <property type="match status" value="1"/>
</dbReference>
<reference evidence="4 5" key="1">
    <citation type="submission" date="2024-04" db="EMBL/GenBank/DDBJ databases">
        <authorList>
            <person name="Rising A."/>
            <person name="Reimegard J."/>
            <person name="Sonavane S."/>
            <person name="Akerstrom W."/>
            <person name="Nylinder S."/>
            <person name="Hedman E."/>
            <person name="Kallberg Y."/>
        </authorList>
    </citation>
    <scope>NUCLEOTIDE SEQUENCE [LARGE SCALE GENOMIC DNA]</scope>
</reference>
<dbReference type="SMART" id="SM00165">
    <property type="entry name" value="UBA"/>
    <property type="match status" value="1"/>
</dbReference>
<evidence type="ECO:0000259" key="3">
    <source>
        <dbReference type="PROSITE" id="PS50030"/>
    </source>
</evidence>
<comment type="caution">
    <text evidence="4">The sequence shown here is derived from an EMBL/GenBank/DDBJ whole genome shotgun (WGS) entry which is preliminary data.</text>
</comment>
<evidence type="ECO:0000256" key="2">
    <source>
        <dbReference type="SAM" id="Phobius"/>
    </source>
</evidence>
<gene>
    <name evidence="4" type="ORF">LARSCL_LOCUS100</name>
</gene>
<keyword evidence="5" id="KW-1185">Reference proteome</keyword>
<dbReference type="EMBL" id="CAXIEN010000001">
    <property type="protein sequence ID" value="CAL1260908.1"/>
    <property type="molecule type" value="Genomic_DNA"/>
</dbReference>
<keyword evidence="2" id="KW-0812">Transmembrane</keyword>
<feature type="region of interest" description="Disordered" evidence="1">
    <location>
        <begin position="1"/>
        <end position="22"/>
    </location>
</feature>
<evidence type="ECO:0000313" key="4">
    <source>
        <dbReference type="EMBL" id="CAL1260908.1"/>
    </source>
</evidence>